<dbReference type="InterPro" id="IPR015943">
    <property type="entry name" value="WD40/YVTN_repeat-like_dom_sf"/>
</dbReference>
<proteinExistence type="predicted"/>
<feature type="transmembrane region" description="Helical" evidence="3">
    <location>
        <begin position="744"/>
        <end position="765"/>
    </location>
</feature>
<evidence type="ECO:0000259" key="5">
    <source>
        <dbReference type="PROSITE" id="PS50887"/>
    </source>
</evidence>
<dbReference type="SMART" id="SM00267">
    <property type="entry name" value="GGDEF"/>
    <property type="match status" value="1"/>
</dbReference>
<dbReference type="SUPFAM" id="SSF55073">
    <property type="entry name" value="Nucleotide cyclase"/>
    <property type="match status" value="1"/>
</dbReference>
<dbReference type="PROSITE" id="PS50887">
    <property type="entry name" value="GGDEF"/>
    <property type="match status" value="1"/>
</dbReference>
<dbReference type="Pfam" id="PF00990">
    <property type="entry name" value="GGDEF"/>
    <property type="match status" value="1"/>
</dbReference>
<dbReference type="InterPro" id="IPR011123">
    <property type="entry name" value="Y_Y_Y"/>
</dbReference>
<keyword evidence="4" id="KW-0732">Signal</keyword>
<evidence type="ECO:0000256" key="1">
    <source>
        <dbReference type="ARBA" id="ARBA00012528"/>
    </source>
</evidence>
<dbReference type="STRING" id="1628148.BI198_06820"/>
<gene>
    <name evidence="6" type="ORF">BI198_06820</name>
</gene>
<dbReference type="Proteomes" id="UP000242258">
    <property type="component" value="Unassembled WGS sequence"/>
</dbReference>
<accession>A0A1E7Q5F8</accession>
<dbReference type="Gene3D" id="2.60.40.10">
    <property type="entry name" value="Immunoglobulins"/>
    <property type="match status" value="1"/>
</dbReference>
<dbReference type="AlphaFoldDB" id="A0A1E7Q5F8"/>
<dbReference type="InterPro" id="IPR050469">
    <property type="entry name" value="Diguanylate_Cyclase"/>
</dbReference>
<dbReference type="EC" id="2.7.7.65" evidence="1"/>
<evidence type="ECO:0000256" key="4">
    <source>
        <dbReference type="SAM" id="SignalP"/>
    </source>
</evidence>
<dbReference type="GO" id="GO:0043709">
    <property type="term" value="P:cell adhesion involved in single-species biofilm formation"/>
    <property type="evidence" value="ECO:0007669"/>
    <property type="project" value="TreeGrafter"/>
</dbReference>
<dbReference type="PANTHER" id="PTHR45138">
    <property type="entry name" value="REGULATORY COMPONENTS OF SENSORY TRANSDUCTION SYSTEM"/>
    <property type="match status" value="1"/>
</dbReference>
<dbReference type="EMBL" id="MKEK01000001">
    <property type="protein sequence ID" value="OEY69313.1"/>
    <property type="molecule type" value="Genomic_DNA"/>
</dbReference>
<dbReference type="GO" id="GO:0005886">
    <property type="term" value="C:plasma membrane"/>
    <property type="evidence" value="ECO:0007669"/>
    <property type="project" value="TreeGrafter"/>
</dbReference>
<name>A0A1E7Q5F8_9GAMM</name>
<dbReference type="InterPro" id="IPR000160">
    <property type="entry name" value="GGDEF_dom"/>
</dbReference>
<dbReference type="InterPro" id="IPR011110">
    <property type="entry name" value="Reg_prop"/>
</dbReference>
<dbReference type="Gene3D" id="3.30.70.270">
    <property type="match status" value="1"/>
</dbReference>
<dbReference type="SUPFAM" id="SSF63829">
    <property type="entry name" value="Calcium-dependent phosphotriesterase"/>
    <property type="match status" value="2"/>
</dbReference>
<dbReference type="RefSeq" id="WP_070048879.1">
    <property type="nucleotide sequence ID" value="NZ_CBCSDO010000006.1"/>
</dbReference>
<dbReference type="InterPro" id="IPR029787">
    <property type="entry name" value="Nucleotide_cyclase"/>
</dbReference>
<protein>
    <recommendedName>
        <fullName evidence="1">diguanylate cyclase</fullName>
        <ecNumber evidence="1">2.7.7.65</ecNumber>
    </recommendedName>
</protein>
<organism evidence="6 7">
    <name type="scientific">Rheinheimera salexigens</name>
    <dbReference type="NCBI Taxonomy" id="1628148"/>
    <lineage>
        <taxon>Bacteria</taxon>
        <taxon>Pseudomonadati</taxon>
        <taxon>Pseudomonadota</taxon>
        <taxon>Gammaproteobacteria</taxon>
        <taxon>Chromatiales</taxon>
        <taxon>Chromatiaceae</taxon>
        <taxon>Rheinheimera</taxon>
    </lineage>
</organism>
<dbReference type="GO" id="GO:0052621">
    <property type="term" value="F:diguanylate cyclase activity"/>
    <property type="evidence" value="ECO:0007669"/>
    <property type="project" value="UniProtKB-EC"/>
</dbReference>
<dbReference type="CDD" id="cd01949">
    <property type="entry name" value="GGDEF"/>
    <property type="match status" value="1"/>
</dbReference>
<dbReference type="Pfam" id="PF07494">
    <property type="entry name" value="Reg_prop"/>
    <property type="match status" value="2"/>
</dbReference>
<keyword evidence="3" id="KW-1133">Transmembrane helix</keyword>
<dbReference type="Gene3D" id="2.130.10.10">
    <property type="entry name" value="YVTN repeat-like/Quinoprotein amine dehydrogenase"/>
    <property type="match status" value="2"/>
</dbReference>
<dbReference type="OrthoDB" id="176203at2"/>
<evidence type="ECO:0000256" key="2">
    <source>
        <dbReference type="SAM" id="Coils"/>
    </source>
</evidence>
<dbReference type="PANTHER" id="PTHR45138:SF6">
    <property type="entry name" value="DIGUANYLATE CYCLASE DGCN"/>
    <property type="match status" value="1"/>
</dbReference>
<dbReference type="Pfam" id="PF07495">
    <property type="entry name" value="Y_Y_Y"/>
    <property type="match status" value="1"/>
</dbReference>
<reference evidence="7" key="1">
    <citation type="submission" date="2016-09" db="EMBL/GenBank/DDBJ databases">
        <authorList>
            <person name="Wan X."/>
            <person name="Hou S."/>
        </authorList>
    </citation>
    <scope>NUCLEOTIDE SEQUENCE [LARGE SCALE GENOMIC DNA]</scope>
    <source>
        <strain evidence="7">KH87</strain>
    </source>
</reference>
<feature type="chain" id="PRO_5009200371" description="diguanylate cyclase" evidence="4">
    <location>
        <begin position="22"/>
        <end position="1017"/>
    </location>
</feature>
<dbReference type="InterPro" id="IPR043128">
    <property type="entry name" value="Rev_trsase/Diguanyl_cyclase"/>
</dbReference>
<evidence type="ECO:0000256" key="3">
    <source>
        <dbReference type="SAM" id="Phobius"/>
    </source>
</evidence>
<sequence>MKRHTLLLLFLLLLCSGSLQAFSQQSMYDFDIKHWSSSDGLSSNSVRAITQDNQGYIWLGTLYGLNRFDGNQFEHFTTTNQHNLVSNNITQLFKDSKGYIWVGTKSGLTGFDPVSLKFDRYPVLSEVTAIIEIAPGEVWLAADHLFRVKNGQVTRVDKIREQVNQLEKVDDKIWITSSHWLYSYDLTTDVLTSYALPLELIQIPIYDLYWADEQLYLASESGFFALNAKGEISKCELPDKTNTAVYKLLKDSFGNNWISANRKLFHQHDKQEWQYITADELGSSPWFSDIYEDKQHNIWLASFSDGIYRSSLGNINRVLAPGADDVIRSVAVTPQDTLLLAGQSQLGELDANGDYHTLLNTDQLGLGAIFDLYWPTENELWLASTKGVHAYQRQTKSVSLVFDQLENNLVRVLQPDHQGGLWVGGVMGLYHYQNGKLAPFALMEQLETRHITALQQQEDLVLLGTTRGLYQYQQEKLTRLGSGTALFNSYITAVLVLADNTLLASTLDDGVFIRPPQQAWYQLHHGNGLPHSPVVSMVDDSVNNVIWLSSLKGIFRIKHQELALITDAALFPLLTIDEVLSPYDRQLGTIPGRCCNGAGQSKVALWHQRYWYPTLKGVVSVAADLNQQINSPTKPVIKMVQGQSNYPLNSSQPKLLLELNDRSITIHYTALEYIKPTALQFSYQLQGFESSWHDVGPRREAIYTNLPPGNFVFRVQSRFDNQPWSANTITELAIVVPKRFDETLVYRGLWLLLVLFCLYGVLWLLRRNAINKQLQLGQLVKQRTQELENSNLKLNELNEQMALLTYKDNLTGLRNRRFMFEQLPKDIEHFQRNRESMQTQGKGVALLQLDLDNFKQINDQYGNLAGDSCMQQVAWLLIRETRGSDYVVRYSANEFVLVLRDIQIDLVEQFCHQLNDQIARTAFVLPDGHRTHLTCSIGYALYPLALLGGQLINWEISLQLAGISLYHVKHSGKNGVASIHFDQQVDAFEFEDSSHIEAQVERLLAVGLARFNLYKSA</sequence>
<keyword evidence="3" id="KW-0812">Transmembrane</keyword>
<evidence type="ECO:0000313" key="6">
    <source>
        <dbReference type="EMBL" id="OEY69313.1"/>
    </source>
</evidence>
<dbReference type="InterPro" id="IPR013783">
    <property type="entry name" value="Ig-like_fold"/>
</dbReference>
<evidence type="ECO:0000313" key="7">
    <source>
        <dbReference type="Proteomes" id="UP000242258"/>
    </source>
</evidence>
<keyword evidence="7" id="KW-1185">Reference proteome</keyword>
<dbReference type="GO" id="GO:1902201">
    <property type="term" value="P:negative regulation of bacterial-type flagellum-dependent cell motility"/>
    <property type="evidence" value="ECO:0007669"/>
    <property type="project" value="TreeGrafter"/>
</dbReference>
<dbReference type="NCBIfam" id="TIGR00254">
    <property type="entry name" value="GGDEF"/>
    <property type="match status" value="1"/>
</dbReference>
<feature type="signal peptide" evidence="4">
    <location>
        <begin position="1"/>
        <end position="21"/>
    </location>
</feature>
<keyword evidence="2" id="KW-0175">Coiled coil</keyword>
<comment type="caution">
    <text evidence="6">The sequence shown here is derived from an EMBL/GenBank/DDBJ whole genome shotgun (WGS) entry which is preliminary data.</text>
</comment>
<feature type="domain" description="GGDEF" evidence="5">
    <location>
        <begin position="842"/>
        <end position="981"/>
    </location>
</feature>
<keyword evidence="3" id="KW-0472">Membrane</keyword>
<feature type="coiled-coil region" evidence="2">
    <location>
        <begin position="780"/>
        <end position="807"/>
    </location>
</feature>